<keyword evidence="2" id="KW-0719">Serine esterase</keyword>
<keyword evidence="4 8" id="KW-0732">Signal</keyword>
<keyword evidence="10" id="KW-1185">Reference proteome</keyword>
<evidence type="ECO:0000256" key="1">
    <source>
        <dbReference type="ARBA" id="ARBA00006249"/>
    </source>
</evidence>
<dbReference type="InterPro" id="IPR029058">
    <property type="entry name" value="AB_hydrolase_fold"/>
</dbReference>
<feature type="signal peptide" evidence="8">
    <location>
        <begin position="1"/>
        <end position="29"/>
    </location>
</feature>
<dbReference type="AlphaFoldDB" id="A0AAW9QCB5"/>
<sequence>MSHALPPRHCRPRLPLHAVSMAVAATLLAACGGNGGDDDDDTPAPPVALNCDDTLKSHALASDTTILDVKAFAKDAPLTGAANAPTAAADLCRVKLVVGPGNPGPADAPSTSSGIGVELWLPAKAAWNQKYVAVGGGGWQGGTATKDPAALASALAAQMAGQGYVSSFTDTGHDKGGSSGSFGMLPDGSINHVLLKDNAERSLVEMAAKSKAMAAAYFGSGPTRNYWLGCSTGGRQGMMMAQRHPEVFDGIVAGAPAFNWDRFHPAQMWPQIVMQQDLGGPIAGAKLTAATAAAVAACGSTLTGQADGFIEQPGQCTYDPAQDAALLCTSAGGSNNTASCLTLAEASALNKIWHGPTQSGEVPAPARDNGFNLVLQPNQLWYGLTRGTNLASLAGTNPFGTGADHIAIVMQDPSYGSTSFTNATGNGQNRVRNVTYGGVNSFYAMYSKSVALTHEVLGTDSPDLSAFKARGGKLVMFHGLSDPLIFPQGTLNYYERLAGEQGGYAGAQAFARLYMMPGLGHCSGAGTPGATPRAPNGNVASPQMEFFSMMVDWVEKGTAPAEAVPATTAANVTPARSRPLCMYPKQAAYLGGDVNAAASYACR</sequence>
<dbReference type="GO" id="GO:0046872">
    <property type="term" value="F:metal ion binding"/>
    <property type="evidence" value="ECO:0007669"/>
    <property type="project" value="UniProtKB-KW"/>
</dbReference>
<dbReference type="PANTHER" id="PTHR33938:SF15">
    <property type="entry name" value="FERULOYL ESTERASE B-RELATED"/>
    <property type="match status" value="1"/>
</dbReference>
<feature type="chain" id="PRO_5043723764" evidence="8">
    <location>
        <begin position="30"/>
        <end position="603"/>
    </location>
</feature>
<evidence type="ECO:0000256" key="7">
    <source>
        <dbReference type="ARBA" id="ARBA00023157"/>
    </source>
</evidence>
<dbReference type="PANTHER" id="PTHR33938">
    <property type="entry name" value="FERULOYL ESTERASE B-RELATED"/>
    <property type="match status" value="1"/>
</dbReference>
<dbReference type="Gene3D" id="3.40.50.1820">
    <property type="entry name" value="alpha/beta hydrolase"/>
    <property type="match status" value="1"/>
</dbReference>
<dbReference type="GO" id="GO:0052689">
    <property type="term" value="F:carboxylic ester hydrolase activity"/>
    <property type="evidence" value="ECO:0007669"/>
    <property type="project" value="UniProtKB-KW"/>
</dbReference>
<gene>
    <name evidence="9" type="ORF">V4F39_07995</name>
</gene>
<keyword evidence="6" id="KW-0106">Calcium</keyword>
<comment type="similarity">
    <text evidence="1">Belongs to the tannase family.</text>
</comment>
<dbReference type="Pfam" id="PF07519">
    <property type="entry name" value="Tannase"/>
    <property type="match status" value="1"/>
</dbReference>
<name>A0AAW9QCB5_9BURK</name>
<evidence type="ECO:0000256" key="3">
    <source>
        <dbReference type="ARBA" id="ARBA00022723"/>
    </source>
</evidence>
<accession>A0AAW9QCB5</accession>
<evidence type="ECO:0000256" key="6">
    <source>
        <dbReference type="ARBA" id="ARBA00022837"/>
    </source>
</evidence>
<keyword evidence="5 9" id="KW-0378">Hydrolase</keyword>
<evidence type="ECO:0000256" key="5">
    <source>
        <dbReference type="ARBA" id="ARBA00022801"/>
    </source>
</evidence>
<evidence type="ECO:0000313" key="9">
    <source>
        <dbReference type="EMBL" id="MEF7613848.1"/>
    </source>
</evidence>
<keyword evidence="3" id="KW-0479">Metal-binding</keyword>
<proteinExistence type="inferred from homology"/>
<protein>
    <submittedName>
        <fullName evidence="9">Tannase/feruloyl esterase family alpha/beta hydrolase</fullName>
    </submittedName>
</protein>
<dbReference type="SUPFAM" id="SSF53474">
    <property type="entry name" value="alpha/beta-Hydrolases"/>
    <property type="match status" value="1"/>
</dbReference>
<organism evidence="9 10">
    <name type="scientific">Aquincola agrisoli</name>
    <dbReference type="NCBI Taxonomy" id="3119538"/>
    <lineage>
        <taxon>Bacteria</taxon>
        <taxon>Pseudomonadati</taxon>
        <taxon>Pseudomonadota</taxon>
        <taxon>Betaproteobacteria</taxon>
        <taxon>Burkholderiales</taxon>
        <taxon>Sphaerotilaceae</taxon>
        <taxon>Aquincola</taxon>
    </lineage>
</organism>
<evidence type="ECO:0000256" key="4">
    <source>
        <dbReference type="ARBA" id="ARBA00022729"/>
    </source>
</evidence>
<keyword evidence="7" id="KW-1015">Disulfide bond</keyword>
<dbReference type="InterPro" id="IPR011118">
    <property type="entry name" value="Tannase/feruloyl_esterase"/>
</dbReference>
<reference evidence="9 10" key="1">
    <citation type="submission" date="2024-02" db="EMBL/GenBank/DDBJ databases">
        <title>Genome sequence of Aquincola sp. MAHUQ-54.</title>
        <authorList>
            <person name="Huq M.A."/>
        </authorList>
    </citation>
    <scope>NUCLEOTIDE SEQUENCE [LARGE SCALE GENOMIC DNA]</scope>
    <source>
        <strain evidence="9 10">MAHUQ-54</strain>
    </source>
</reference>
<comment type="caution">
    <text evidence="9">The sequence shown here is derived from an EMBL/GenBank/DDBJ whole genome shotgun (WGS) entry which is preliminary data.</text>
</comment>
<evidence type="ECO:0000256" key="8">
    <source>
        <dbReference type="SAM" id="SignalP"/>
    </source>
</evidence>
<evidence type="ECO:0000313" key="10">
    <source>
        <dbReference type="Proteomes" id="UP001336250"/>
    </source>
</evidence>
<evidence type="ECO:0000256" key="2">
    <source>
        <dbReference type="ARBA" id="ARBA00022487"/>
    </source>
</evidence>
<dbReference type="EMBL" id="JAZIBG010000020">
    <property type="protein sequence ID" value="MEF7613848.1"/>
    <property type="molecule type" value="Genomic_DNA"/>
</dbReference>
<dbReference type="RefSeq" id="WP_332288788.1">
    <property type="nucleotide sequence ID" value="NZ_JAZIBG010000020.1"/>
</dbReference>
<dbReference type="Proteomes" id="UP001336250">
    <property type="component" value="Unassembled WGS sequence"/>
</dbReference>